<evidence type="ECO:0000313" key="5">
    <source>
        <dbReference type="Proteomes" id="UP000281975"/>
    </source>
</evidence>
<feature type="domain" description="DUF4168" evidence="3">
    <location>
        <begin position="46"/>
        <end position="122"/>
    </location>
</feature>
<keyword evidence="2" id="KW-0732">Signal</keyword>
<feature type="region of interest" description="Disordered" evidence="1">
    <location>
        <begin position="23"/>
        <end position="47"/>
    </location>
</feature>
<dbReference type="Pfam" id="PF13767">
    <property type="entry name" value="DUF4168"/>
    <property type="match status" value="1"/>
</dbReference>
<keyword evidence="5" id="KW-1185">Reference proteome</keyword>
<feature type="chain" id="PRO_5019163956" evidence="2">
    <location>
        <begin position="25"/>
        <end position="130"/>
    </location>
</feature>
<name>A0A420WYZ1_9GAMM</name>
<accession>A0A420WYZ1</accession>
<feature type="signal peptide" evidence="2">
    <location>
        <begin position="1"/>
        <end position="24"/>
    </location>
</feature>
<comment type="caution">
    <text evidence="4">The sequence shown here is derived from an EMBL/GenBank/DDBJ whole genome shotgun (WGS) entry which is preliminary data.</text>
</comment>
<feature type="compositionally biased region" description="Low complexity" evidence="1">
    <location>
        <begin position="24"/>
        <end position="43"/>
    </location>
</feature>
<evidence type="ECO:0000259" key="3">
    <source>
        <dbReference type="Pfam" id="PF13767"/>
    </source>
</evidence>
<evidence type="ECO:0000256" key="1">
    <source>
        <dbReference type="SAM" id="MobiDB-lite"/>
    </source>
</evidence>
<gene>
    <name evidence="4" type="ORF">C7446_0534</name>
</gene>
<sequence>MKRTTAFLSATLIAAGFASGPVMAASQSQGSAGQAQTQGQTQQNFSDQQLQNFASASQEIAGISQNYTQRLQNADGSEQQQNIRQEANDKMVQAVKDSGLKVDEFNQIGQAVQNNPQMMQKVQKMAQQQQ</sequence>
<dbReference type="RefSeq" id="WP_121171060.1">
    <property type="nucleotide sequence ID" value="NZ_RBIN01000002.1"/>
</dbReference>
<dbReference type="OrthoDB" id="6900175at2"/>
<protein>
    <submittedName>
        <fullName evidence="4">Uncharacterized protein DUF4168</fullName>
    </submittedName>
</protein>
<proteinExistence type="predicted"/>
<evidence type="ECO:0000313" key="4">
    <source>
        <dbReference type="EMBL" id="RKR06553.1"/>
    </source>
</evidence>
<dbReference type="EMBL" id="RBIN01000002">
    <property type="protein sequence ID" value="RKR06553.1"/>
    <property type="molecule type" value="Genomic_DNA"/>
</dbReference>
<dbReference type="AlphaFoldDB" id="A0A420WYZ1"/>
<dbReference type="InterPro" id="IPR025433">
    <property type="entry name" value="DUF4168"/>
</dbReference>
<organism evidence="4 5">
    <name type="scientific">Kushneria sinocarnis</name>
    <dbReference type="NCBI Taxonomy" id="595502"/>
    <lineage>
        <taxon>Bacteria</taxon>
        <taxon>Pseudomonadati</taxon>
        <taxon>Pseudomonadota</taxon>
        <taxon>Gammaproteobacteria</taxon>
        <taxon>Oceanospirillales</taxon>
        <taxon>Halomonadaceae</taxon>
        <taxon>Kushneria</taxon>
    </lineage>
</organism>
<reference evidence="4 5" key="1">
    <citation type="submission" date="2018-10" db="EMBL/GenBank/DDBJ databases">
        <title>Genomic Encyclopedia of Type Strains, Phase IV (KMG-IV): sequencing the most valuable type-strain genomes for metagenomic binning, comparative biology and taxonomic classification.</title>
        <authorList>
            <person name="Goeker M."/>
        </authorList>
    </citation>
    <scope>NUCLEOTIDE SEQUENCE [LARGE SCALE GENOMIC DNA]</scope>
    <source>
        <strain evidence="4 5">DSM 23229</strain>
    </source>
</reference>
<evidence type="ECO:0000256" key="2">
    <source>
        <dbReference type="SAM" id="SignalP"/>
    </source>
</evidence>
<dbReference type="Proteomes" id="UP000281975">
    <property type="component" value="Unassembled WGS sequence"/>
</dbReference>